<feature type="active site" description="Charge relay system" evidence="5">
    <location>
        <position position="390"/>
    </location>
</feature>
<gene>
    <name evidence="10" type="ORF">CTZ28_08665</name>
</gene>
<evidence type="ECO:0000256" key="2">
    <source>
        <dbReference type="ARBA" id="ARBA00022670"/>
    </source>
</evidence>
<protein>
    <submittedName>
        <fullName evidence="10">Serine protease</fullName>
    </submittedName>
</protein>
<evidence type="ECO:0000259" key="9">
    <source>
        <dbReference type="Pfam" id="PF04151"/>
    </source>
</evidence>
<dbReference type="PROSITE" id="PS51892">
    <property type="entry name" value="SUBTILASE"/>
    <property type="match status" value="1"/>
</dbReference>
<dbReference type="PRINTS" id="PR00723">
    <property type="entry name" value="SUBTILISIN"/>
</dbReference>
<name>A0A3M0IBV3_9ACTN</name>
<dbReference type="AlphaFoldDB" id="A0A3M0IBV3"/>
<evidence type="ECO:0000313" key="10">
    <source>
        <dbReference type="EMBL" id="RMB86324.1"/>
    </source>
</evidence>
<evidence type="ECO:0000256" key="3">
    <source>
        <dbReference type="ARBA" id="ARBA00022801"/>
    </source>
</evidence>
<dbReference type="InterPro" id="IPR000209">
    <property type="entry name" value="Peptidase_S8/S53_dom"/>
</dbReference>
<organism evidence="10 11">
    <name type="scientific">Streptomyces shenzhenensis</name>
    <dbReference type="NCBI Taxonomy" id="943815"/>
    <lineage>
        <taxon>Bacteria</taxon>
        <taxon>Bacillati</taxon>
        <taxon>Actinomycetota</taxon>
        <taxon>Actinomycetes</taxon>
        <taxon>Kitasatosporales</taxon>
        <taxon>Streptomycetaceae</taxon>
        <taxon>Streptomyces</taxon>
    </lineage>
</organism>
<dbReference type="InterPro" id="IPR023828">
    <property type="entry name" value="Peptidase_S8_Ser-AS"/>
</dbReference>
<comment type="caution">
    <text evidence="10">The sequence shown here is derived from an EMBL/GenBank/DDBJ whole genome shotgun (WGS) entry which is preliminary data.</text>
</comment>
<dbReference type="Gene3D" id="3.40.50.200">
    <property type="entry name" value="Peptidase S8/S53 domain"/>
    <property type="match status" value="2"/>
</dbReference>
<dbReference type="InterPro" id="IPR050131">
    <property type="entry name" value="Peptidase_S8_subtilisin-like"/>
</dbReference>
<dbReference type="SUPFAM" id="SSF52743">
    <property type="entry name" value="Subtilisin-like"/>
    <property type="match status" value="1"/>
</dbReference>
<dbReference type="GO" id="GO:0004252">
    <property type="term" value="F:serine-type endopeptidase activity"/>
    <property type="evidence" value="ECO:0007669"/>
    <property type="project" value="UniProtKB-UniRule"/>
</dbReference>
<dbReference type="Proteomes" id="UP000270471">
    <property type="component" value="Unassembled WGS sequence"/>
</dbReference>
<feature type="region of interest" description="Disordered" evidence="7">
    <location>
        <begin position="146"/>
        <end position="183"/>
    </location>
</feature>
<dbReference type="Pfam" id="PF04151">
    <property type="entry name" value="PPC"/>
    <property type="match status" value="1"/>
</dbReference>
<dbReference type="PANTHER" id="PTHR43806:SF11">
    <property type="entry name" value="CEREVISIN-RELATED"/>
    <property type="match status" value="1"/>
</dbReference>
<dbReference type="PROSITE" id="PS00136">
    <property type="entry name" value="SUBTILASE_ASP"/>
    <property type="match status" value="1"/>
</dbReference>
<comment type="similarity">
    <text evidence="1 5 6">Belongs to the peptidase S8 family.</text>
</comment>
<dbReference type="PROSITE" id="PS00138">
    <property type="entry name" value="SUBTILASE_SER"/>
    <property type="match status" value="1"/>
</dbReference>
<dbReference type="RefSeq" id="WP_121888689.1">
    <property type="nucleotide sequence ID" value="NZ_PENI01000004.1"/>
</dbReference>
<reference evidence="10 11" key="1">
    <citation type="submission" date="2017-11" db="EMBL/GenBank/DDBJ databases">
        <title>Draft genome of actinobacteria isolated from guarana (Paullinia cupana (Mart.) Ducke.</title>
        <authorList>
            <person name="Siqueira K.A."/>
            <person name="Liotti R.G."/>
            <person name="Mendes T.A.O."/>
            <person name="Soares M.A."/>
        </authorList>
    </citation>
    <scope>NUCLEOTIDE SEQUENCE [LARGE SCALE GENOMIC DNA]</scope>
    <source>
        <strain evidence="10 11">193</strain>
    </source>
</reference>
<feature type="active site" description="Charge relay system" evidence="5">
    <location>
        <position position="586"/>
    </location>
</feature>
<dbReference type="OrthoDB" id="9813435at2"/>
<evidence type="ECO:0000256" key="4">
    <source>
        <dbReference type="ARBA" id="ARBA00022825"/>
    </source>
</evidence>
<accession>A0A3M0IBV3</accession>
<evidence type="ECO:0000313" key="11">
    <source>
        <dbReference type="Proteomes" id="UP000270471"/>
    </source>
</evidence>
<keyword evidence="3 5" id="KW-0378">Hydrolase</keyword>
<feature type="domain" description="Peptidase S8/S53" evidence="8">
    <location>
        <begin position="201"/>
        <end position="625"/>
    </location>
</feature>
<dbReference type="InterPro" id="IPR015500">
    <property type="entry name" value="Peptidase_S8_subtilisin-rel"/>
</dbReference>
<dbReference type="GO" id="GO:0006508">
    <property type="term" value="P:proteolysis"/>
    <property type="evidence" value="ECO:0007669"/>
    <property type="project" value="UniProtKB-KW"/>
</dbReference>
<feature type="active site" description="Charge relay system" evidence="5">
    <location>
        <position position="210"/>
    </location>
</feature>
<evidence type="ECO:0000256" key="1">
    <source>
        <dbReference type="ARBA" id="ARBA00011073"/>
    </source>
</evidence>
<dbReference type="PANTHER" id="PTHR43806">
    <property type="entry name" value="PEPTIDASE S8"/>
    <property type="match status" value="1"/>
</dbReference>
<evidence type="ECO:0000256" key="6">
    <source>
        <dbReference type="RuleBase" id="RU003355"/>
    </source>
</evidence>
<dbReference type="Pfam" id="PF00082">
    <property type="entry name" value="Peptidase_S8"/>
    <property type="match status" value="1"/>
</dbReference>
<keyword evidence="4 5" id="KW-0720">Serine protease</keyword>
<dbReference type="InterPro" id="IPR023827">
    <property type="entry name" value="Peptidase_S8_Asp-AS"/>
</dbReference>
<dbReference type="Gene3D" id="2.60.120.380">
    <property type="match status" value="1"/>
</dbReference>
<dbReference type="EMBL" id="PENI01000004">
    <property type="protein sequence ID" value="RMB86324.1"/>
    <property type="molecule type" value="Genomic_DNA"/>
</dbReference>
<keyword evidence="11" id="KW-1185">Reference proteome</keyword>
<evidence type="ECO:0000256" key="5">
    <source>
        <dbReference type="PROSITE-ProRule" id="PRU01240"/>
    </source>
</evidence>
<sequence>MTLSKSDPIPGARRVARIAVAAGLVAALSAAGPIPLAVAATTAAATADPGVKPAHDKLGSDDADLLAEARAAGEKNVTMMIATAPGRTAQVAEQLDAVKGGSVGRTYDKLGYVRATVPTGKADAAIAAAAELSSVHAIDLRQEIPLDDPSPAADTAKGAGSAATAKTYPAPGRNTPAENPYNPSFETGAVDFVKKNPKADGRGVTIGILDSGVDLGHPALQRTTTGERKIVDWVTATDPIVDSDQTWRPMVTAVSGTSFAYDGRNWTAPAGSYQINVFRESATTGGDAKGDANRDGDTTDSWGVLYDPAAGTVRVDLNNNHDFGDDTPMKPYKDGYQIGYFGTDDPKTDVVERQPFVVQIRKDVPMDPYGGSWVGKKADFVNIGVIESEHGTHVAGITSANGLFGGKMNGAAPGAKIVSSRACTWSGGCTNVALTEGMIDLVADRGVDIVNMSIGGLPALNDGNNARAELYTRLIDTYGVQLVISAGNSGPGANTIGDPGLADKVISVGAGISKETWAANYGSQVAKKYAMMPFSSRGPREDGGFTPTLTAPGAAINATQTWLPGGPVAEAGYALPAGYSMLQGTSMASPQAAGASALLLSAAEQRHIDLTPAALRTALTSTADHIKGVQAYEEGAGLINIVDAWKAIQKGASAHDYTVKAPVDTAIDFALKTPGFGTGLYDREGGLKAGQKKTYDVTITRTSGADKAIRHELHFENNAGDTFRIVGPDEVKLPLNRPVTVKVQAAPRSAGLKSAILEVDDPRTKGVDKQILTTVVVAAPVHYTYAASGSVQRNSTQSYFLTVPEGAKSLEVAIGGLRDKSQTRFISVHPYGVPVDNTSTPYCYNNYLNGNGCRPDVRSYADPQAGVWEVEVEARRTSPLLDNPYKLDVTVLGAVFDPATVTVPEAEVGVPAAASWTVTNAFAALDGRLVGGPLGSSKSDRPAIREGESRLTEVTVPEGAQSLDVAIGNVSDTAADLDLTVYDADGNQVAQSADGDSEEAVSLAEPAAGTYTVEVYGYSVPAGSTDYDYRDVFFSATLGTVTVDGSAPVKLGTGASATVTGQVTAAAPAPEGREFFGQVQLVNARGTVAGVGSVQLEKVTP</sequence>
<keyword evidence="2 5" id="KW-0645">Protease</keyword>
<feature type="compositionally biased region" description="Low complexity" evidence="7">
    <location>
        <begin position="152"/>
        <end position="167"/>
    </location>
</feature>
<evidence type="ECO:0000256" key="7">
    <source>
        <dbReference type="SAM" id="MobiDB-lite"/>
    </source>
</evidence>
<proteinExistence type="inferred from homology"/>
<evidence type="ECO:0000259" key="8">
    <source>
        <dbReference type="Pfam" id="PF00082"/>
    </source>
</evidence>
<feature type="domain" description="Peptidase C-terminal archaeal/bacterial" evidence="9">
    <location>
        <begin position="953"/>
        <end position="1017"/>
    </location>
</feature>
<dbReference type="InterPro" id="IPR036852">
    <property type="entry name" value="Peptidase_S8/S53_dom_sf"/>
</dbReference>
<dbReference type="InterPro" id="IPR007280">
    <property type="entry name" value="Peptidase_C_arc/bac"/>
</dbReference>